<dbReference type="InterPro" id="IPR001387">
    <property type="entry name" value="Cro/C1-type_HTH"/>
</dbReference>
<dbReference type="GO" id="GO:0006355">
    <property type="term" value="P:regulation of DNA-templated transcription"/>
    <property type="evidence" value="ECO:0007669"/>
    <property type="project" value="InterPro"/>
</dbReference>
<accession>A0A2T3MF71</accession>
<dbReference type="PANTHER" id="PTHR40455:SF1">
    <property type="entry name" value="ANTITOXIN HIGA"/>
    <property type="match status" value="1"/>
</dbReference>
<dbReference type="InterPro" id="IPR010982">
    <property type="entry name" value="Lambda_DNA-bd_dom_sf"/>
</dbReference>
<comment type="caution">
    <text evidence="2">The sequence shown here is derived from an EMBL/GenBank/DDBJ whole genome shotgun (WGS) entry which is preliminary data.</text>
</comment>
<dbReference type="PANTHER" id="PTHR40455">
    <property type="entry name" value="ANTITOXIN HIGA"/>
    <property type="match status" value="1"/>
</dbReference>
<dbReference type="GO" id="GO:0001046">
    <property type="term" value="F:core promoter sequence-specific DNA binding"/>
    <property type="evidence" value="ECO:0007669"/>
    <property type="project" value="TreeGrafter"/>
</dbReference>
<evidence type="ECO:0000259" key="1">
    <source>
        <dbReference type="Pfam" id="PF01381"/>
    </source>
</evidence>
<proteinExistence type="predicted"/>
<dbReference type="Proteomes" id="UP000241954">
    <property type="component" value="Unassembled WGS sequence"/>
</dbReference>
<sequence length="125" mass="14500">MNIKPIRTNIDYKIAMARISELTEGDPDSLPDSQFDELEILTTLTDAYENIHHKIDMPDPVEAIKFRMEQQGLQDEDLTSILGQRSRVSEILNKKRRLSLTMIRKLNKQLNIPFDSLLNEYALVK</sequence>
<name>A0A2T3MF71_9GAMM</name>
<feature type="domain" description="HTH cro/C1-type" evidence="1">
    <location>
        <begin position="64"/>
        <end position="116"/>
    </location>
</feature>
<evidence type="ECO:0000313" key="2">
    <source>
        <dbReference type="EMBL" id="PSV92414.1"/>
    </source>
</evidence>
<keyword evidence="2" id="KW-0238">DNA-binding</keyword>
<evidence type="ECO:0000313" key="3">
    <source>
        <dbReference type="Proteomes" id="UP000241954"/>
    </source>
</evidence>
<gene>
    <name evidence="2" type="ORF">C9I88_16305</name>
</gene>
<organism evidence="2 3">
    <name type="scientific">Photobacterium iliopiscarium</name>
    <dbReference type="NCBI Taxonomy" id="56192"/>
    <lineage>
        <taxon>Bacteria</taxon>
        <taxon>Pseudomonadati</taxon>
        <taxon>Pseudomonadota</taxon>
        <taxon>Gammaproteobacteria</taxon>
        <taxon>Vibrionales</taxon>
        <taxon>Vibrionaceae</taxon>
        <taxon>Photobacterium</taxon>
    </lineage>
</organism>
<dbReference type="Pfam" id="PF01381">
    <property type="entry name" value="HTH_3"/>
    <property type="match status" value="1"/>
</dbReference>
<dbReference type="EMBL" id="PYLW01000023">
    <property type="protein sequence ID" value="PSV92414.1"/>
    <property type="molecule type" value="Genomic_DNA"/>
</dbReference>
<protein>
    <submittedName>
        <fullName evidence="2">DNA-binding protein</fullName>
    </submittedName>
</protein>
<reference evidence="2 3" key="1">
    <citation type="submission" date="2018-01" db="EMBL/GenBank/DDBJ databases">
        <title>Whole genome sequencing of Histamine producing bacteria.</title>
        <authorList>
            <person name="Butler K."/>
        </authorList>
    </citation>
    <scope>NUCLEOTIDE SEQUENCE [LARGE SCALE GENOMIC DNA]</scope>
    <source>
        <strain evidence="2 3">NCIMB 13481</strain>
    </source>
</reference>
<dbReference type="AlphaFoldDB" id="A0A2T3MF71"/>
<dbReference type="RefSeq" id="WP_107237812.1">
    <property type="nucleotide sequence ID" value="NZ_PYLW01000023.1"/>
</dbReference>
<dbReference type="Gene3D" id="1.10.260.40">
    <property type="entry name" value="lambda repressor-like DNA-binding domains"/>
    <property type="match status" value="1"/>
</dbReference>
<dbReference type="SUPFAM" id="SSF47413">
    <property type="entry name" value="lambda repressor-like DNA-binding domains"/>
    <property type="match status" value="1"/>
</dbReference>
<dbReference type="InterPro" id="IPR039060">
    <property type="entry name" value="Antitox_HigA"/>
</dbReference>